<dbReference type="PANTHER" id="PTHR46060">
    <property type="entry name" value="MARINER MOS1 TRANSPOSASE-LIKE PROTEIN"/>
    <property type="match status" value="1"/>
</dbReference>
<dbReference type="InterPro" id="IPR036397">
    <property type="entry name" value="RNaseH_sf"/>
</dbReference>
<dbReference type="InterPro" id="IPR001888">
    <property type="entry name" value="Transposase_1"/>
</dbReference>
<evidence type="ECO:0000313" key="2">
    <source>
        <dbReference type="Proteomes" id="UP000271889"/>
    </source>
</evidence>
<dbReference type="Gene3D" id="3.30.420.10">
    <property type="entry name" value="Ribonuclease H-like superfamily/Ribonuclease H"/>
    <property type="match status" value="1"/>
</dbReference>
<dbReference type="GO" id="GO:0003676">
    <property type="term" value="F:nucleic acid binding"/>
    <property type="evidence" value="ECO:0007669"/>
    <property type="project" value="InterPro"/>
</dbReference>
<evidence type="ECO:0000313" key="1">
    <source>
        <dbReference type="EMBL" id="VDN22555.1"/>
    </source>
</evidence>
<organism evidence="1 2">
    <name type="scientific">Cylicostephanus goldi</name>
    <name type="common">Nematode worm</name>
    <dbReference type="NCBI Taxonomy" id="71465"/>
    <lineage>
        <taxon>Eukaryota</taxon>
        <taxon>Metazoa</taxon>
        <taxon>Ecdysozoa</taxon>
        <taxon>Nematoda</taxon>
        <taxon>Chromadorea</taxon>
        <taxon>Rhabditida</taxon>
        <taxon>Rhabditina</taxon>
        <taxon>Rhabditomorpha</taxon>
        <taxon>Strongyloidea</taxon>
        <taxon>Strongylidae</taxon>
        <taxon>Cylicostephanus</taxon>
    </lineage>
</organism>
<dbReference type="InterPro" id="IPR052709">
    <property type="entry name" value="Transposase-MT_Hybrid"/>
</dbReference>
<accession>A0A3P7LZU4</accession>
<dbReference type="Proteomes" id="UP000271889">
    <property type="component" value="Unassembled WGS sequence"/>
</dbReference>
<dbReference type="Pfam" id="PF01359">
    <property type="entry name" value="Transposase_1"/>
    <property type="match status" value="1"/>
</dbReference>
<gene>
    <name evidence="1" type="ORF">CGOC_LOCUS9330</name>
</gene>
<keyword evidence="2" id="KW-1185">Reference proteome</keyword>
<dbReference type="OrthoDB" id="9970333at2759"/>
<dbReference type="AlphaFoldDB" id="A0A3P7LZU4"/>
<reference evidence="1 2" key="1">
    <citation type="submission" date="2018-11" db="EMBL/GenBank/DDBJ databases">
        <authorList>
            <consortium name="Pathogen Informatics"/>
        </authorList>
    </citation>
    <scope>NUCLEOTIDE SEQUENCE [LARGE SCALE GENOMIC DNA]</scope>
</reference>
<protein>
    <submittedName>
        <fullName evidence="1">Uncharacterized protein</fullName>
    </submittedName>
</protein>
<proteinExistence type="predicted"/>
<dbReference type="PANTHER" id="PTHR46060:SF1">
    <property type="entry name" value="MARINER MOS1 TRANSPOSASE-LIKE PROTEIN"/>
    <property type="match status" value="1"/>
</dbReference>
<sequence>MLLCCWWDAQGMPHWEMLKVKTVTSELHIQQSERSLLRSRKRGEDVLRLCTSMTMLVRISLPSPARSCCGWSVLPHPPYSSDLAPSDYHLFRSLKNQLRGGSFQNYDEVKIALEDFLDAQPSVFWKKGMDALPERWQRVIDTNENCHSVDCGETRTTVYTGHLIHSRLGEKVAILGSIVTQASTSRMISGDIEVSDNEEFTTVKTHVSFVSLRMASRKELQRSNTRK</sequence>
<dbReference type="EMBL" id="UYRV01106584">
    <property type="protein sequence ID" value="VDN22555.1"/>
    <property type="molecule type" value="Genomic_DNA"/>
</dbReference>
<name>A0A3P7LZU4_CYLGO</name>